<dbReference type="AlphaFoldDB" id="A0A3N2D4V2"/>
<comment type="caution">
    <text evidence="2">The sequence shown here is derived from an EMBL/GenBank/DDBJ whole genome shotgun (WGS) entry which is preliminary data.</text>
</comment>
<dbReference type="Gene3D" id="3.40.50.2300">
    <property type="match status" value="2"/>
</dbReference>
<protein>
    <recommendedName>
        <fullName evidence="4">Penicillin-binding protein activator</fullName>
    </recommendedName>
</protein>
<name>A0A3N2D4V2_9GAMM</name>
<keyword evidence="3" id="KW-1185">Reference proteome</keyword>
<evidence type="ECO:0000313" key="2">
    <source>
        <dbReference type="EMBL" id="ROR94793.1"/>
    </source>
</evidence>
<proteinExistence type="predicted"/>
<dbReference type="PROSITE" id="PS51257">
    <property type="entry name" value="PROKAR_LIPOPROTEIN"/>
    <property type="match status" value="1"/>
</dbReference>
<accession>A0A3N2D4V2</accession>
<dbReference type="GO" id="GO:0009252">
    <property type="term" value="P:peptidoglycan biosynthetic process"/>
    <property type="evidence" value="ECO:0007669"/>
    <property type="project" value="TreeGrafter"/>
</dbReference>
<dbReference type="SUPFAM" id="SSF53822">
    <property type="entry name" value="Periplasmic binding protein-like I"/>
    <property type="match status" value="1"/>
</dbReference>
<dbReference type="GO" id="GO:0031241">
    <property type="term" value="C:periplasmic side of cell outer membrane"/>
    <property type="evidence" value="ECO:0007669"/>
    <property type="project" value="TreeGrafter"/>
</dbReference>
<dbReference type="InterPro" id="IPR007443">
    <property type="entry name" value="LpoA"/>
</dbReference>
<evidence type="ECO:0000313" key="3">
    <source>
        <dbReference type="Proteomes" id="UP000275394"/>
    </source>
</evidence>
<reference evidence="2 3" key="1">
    <citation type="submission" date="2018-11" db="EMBL/GenBank/DDBJ databases">
        <title>Genomic Encyclopedia of Type Strains, Phase IV (KMG-IV): sequencing the most valuable type-strain genomes for metagenomic binning, comparative biology and taxonomic classification.</title>
        <authorList>
            <person name="Goeker M."/>
        </authorList>
    </citation>
    <scope>NUCLEOTIDE SEQUENCE [LARGE SCALE GENOMIC DNA]</scope>
    <source>
        <strain evidence="2 3">DSM 100316</strain>
    </source>
</reference>
<dbReference type="OrthoDB" id="6708821at2"/>
<gene>
    <name evidence="2" type="ORF">EDC56_3937</name>
</gene>
<dbReference type="EMBL" id="RKHR01000011">
    <property type="protein sequence ID" value="ROR94793.1"/>
    <property type="molecule type" value="Genomic_DNA"/>
</dbReference>
<dbReference type="GO" id="GO:0030234">
    <property type="term" value="F:enzyme regulator activity"/>
    <property type="evidence" value="ECO:0007669"/>
    <property type="project" value="TreeGrafter"/>
</dbReference>
<dbReference type="Pfam" id="PF04348">
    <property type="entry name" value="LppC"/>
    <property type="match status" value="1"/>
</dbReference>
<keyword evidence="1" id="KW-0472">Membrane</keyword>
<dbReference type="PANTHER" id="PTHR38038:SF1">
    <property type="entry name" value="PENICILLIN-BINDING PROTEIN ACTIVATOR LPOA"/>
    <property type="match status" value="1"/>
</dbReference>
<dbReference type="CDD" id="cd06339">
    <property type="entry name" value="PBP1_YraM_LppC_lipoprotein-like"/>
    <property type="match status" value="1"/>
</dbReference>
<dbReference type="PANTHER" id="PTHR38038">
    <property type="entry name" value="PENICILLIN-BINDING PROTEIN ACTIVATOR LPOA"/>
    <property type="match status" value="1"/>
</dbReference>
<dbReference type="InterPro" id="IPR028082">
    <property type="entry name" value="Peripla_BP_I"/>
</dbReference>
<dbReference type="Proteomes" id="UP000275394">
    <property type="component" value="Unassembled WGS sequence"/>
</dbReference>
<sequence length="604" mass="67045">MTINYARFLQYSILCLVLAGCQSPLPNDTAAQIQPDQRLEQLLKDSRSSNQATAIKASLEAAILVADQQPELARQLIQPLSTDTLNRHQQAQYLLVTNELLFDSGDYEKVIENSLSANNIQLLGLLDSAERNRNTVLTANSYALQGQYLTAAKLRIALSAEIANNDALKANNNAIWRALAETPSSELDSITKDRSELAGWIALTKVARTTNNSLNTQLSMLQKWQQQWPQHPATKALPGGLGMLQEIEMKRPKHIALLVPLSGKLTRAGESIRDGFLAAHYQTAYTRDTTINVYDSQSADIESVYNQAVADGAQLIIGPLTKDAVTELANKELSTPVLSLNYSTSTPVSKQFYQLSMSTSDEITLITQQAKMAGIKRVLLFYPQSTWGTHVAEEYRRQWQQQGGIITAQAVYSDERSMAPSLKTALRIEQSEKRAREISRTLGEKVESKPHRRQDLDAVFVVAKSKQGRSVRPLLDFYYANDLPVYATSHIYSGTPNPSADSDLNGIMFSELPWVIEPSTLKQQINNYISAGGNYSKSLYALGVDAYSTAPRIKLLEQQPESRIYGETGTLKMLSGGKITRQPGWAVFRRGYVKQLPKLENTDL</sequence>
<organism evidence="2 3">
    <name type="scientific">Sinobacterium caligoides</name>
    <dbReference type="NCBI Taxonomy" id="933926"/>
    <lineage>
        <taxon>Bacteria</taxon>
        <taxon>Pseudomonadati</taxon>
        <taxon>Pseudomonadota</taxon>
        <taxon>Gammaproteobacteria</taxon>
        <taxon>Cellvibrionales</taxon>
        <taxon>Spongiibacteraceae</taxon>
        <taxon>Sinobacterium</taxon>
    </lineage>
</organism>
<dbReference type="RefSeq" id="WP_123714239.1">
    <property type="nucleotide sequence ID" value="NZ_RKHR01000011.1"/>
</dbReference>
<evidence type="ECO:0000256" key="1">
    <source>
        <dbReference type="ARBA" id="ARBA00023136"/>
    </source>
</evidence>
<evidence type="ECO:0008006" key="4">
    <source>
        <dbReference type="Google" id="ProtNLM"/>
    </source>
</evidence>
<dbReference type="Gene3D" id="1.25.40.650">
    <property type="match status" value="1"/>
</dbReference>